<name>A0A075A7J8_OPIVI</name>
<dbReference type="AlphaFoldDB" id="A0A075A7J8"/>
<organism evidence="1 2">
    <name type="scientific">Opisthorchis viverrini</name>
    <name type="common">Southeast Asian liver fluke</name>
    <dbReference type="NCBI Taxonomy" id="6198"/>
    <lineage>
        <taxon>Eukaryota</taxon>
        <taxon>Metazoa</taxon>
        <taxon>Spiralia</taxon>
        <taxon>Lophotrochozoa</taxon>
        <taxon>Platyhelminthes</taxon>
        <taxon>Trematoda</taxon>
        <taxon>Digenea</taxon>
        <taxon>Opisthorchiida</taxon>
        <taxon>Opisthorchiata</taxon>
        <taxon>Opisthorchiidae</taxon>
        <taxon>Opisthorchis</taxon>
    </lineage>
</organism>
<accession>A0A075A7J8</accession>
<evidence type="ECO:0000313" key="1">
    <source>
        <dbReference type="EMBL" id="KER31630.1"/>
    </source>
</evidence>
<dbReference type="Proteomes" id="UP000054324">
    <property type="component" value="Unassembled WGS sequence"/>
</dbReference>
<dbReference type="RefSeq" id="XP_009164580.1">
    <property type="nucleotide sequence ID" value="XM_009166316.1"/>
</dbReference>
<dbReference type="CTD" id="20316330"/>
<proteinExistence type="predicted"/>
<dbReference type="EMBL" id="KL596643">
    <property type="protein sequence ID" value="KER31630.1"/>
    <property type="molecule type" value="Genomic_DNA"/>
</dbReference>
<dbReference type="GeneID" id="20316330"/>
<protein>
    <submittedName>
        <fullName evidence="1">Uncharacterized protein</fullName>
    </submittedName>
</protein>
<dbReference type="KEGG" id="ovi:T265_02142"/>
<keyword evidence="2" id="KW-1185">Reference proteome</keyword>
<gene>
    <name evidence="1" type="ORF">T265_02142</name>
</gene>
<reference evidence="1 2" key="1">
    <citation type="submission" date="2013-11" db="EMBL/GenBank/DDBJ databases">
        <title>Opisthorchis viverrini - life in the bile duct.</title>
        <authorList>
            <person name="Young N.D."/>
            <person name="Nagarajan N."/>
            <person name="Lin S.J."/>
            <person name="Korhonen P.K."/>
            <person name="Jex A.R."/>
            <person name="Hall R.S."/>
            <person name="Safavi-Hemami H."/>
            <person name="Kaewkong W."/>
            <person name="Bertrand D."/>
            <person name="Gao S."/>
            <person name="Seet Q."/>
            <person name="Wongkham S."/>
            <person name="Teh B.T."/>
            <person name="Wongkham C."/>
            <person name="Intapan P.M."/>
            <person name="Maleewong W."/>
            <person name="Yang X."/>
            <person name="Hu M."/>
            <person name="Wang Z."/>
            <person name="Hofmann A."/>
            <person name="Sternberg P.W."/>
            <person name="Tan P."/>
            <person name="Wang J."/>
            <person name="Gasser R.B."/>
        </authorList>
    </citation>
    <scope>NUCLEOTIDE SEQUENCE [LARGE SCALE GENOMIC DNA]</scope>
</reference>
<sequence length="132" mass="14499">MSAHHSRNPSVTQLKPDCTGLYHGRVTTGPGQGRVSRLYTPPTDLDSTLYTPDFRFRFRLNTRVSLPRSGVLFCPARPVRMCAVYTCSVNIHTSNSSDRNVGPVNGVAVASSDDSLVIRTGGANTQYLWENK</sequence>
<evidence type="ECO:0000313" key="2">
    <source>
        <dbReference type="Proteomes" id="UP000054324"/>
    </source>
</evidence>